<evidence type="ECO:0000313" key="2">
    <source>
        <dbReference type="Proteomes" id="UP000800096"/>
    </source>
</evidence>
<sequence>MRNNSCLGLLMLPSIRSTFPSMPRILTKRQPWCGTRKALASYADTPNLRYQEPIHPRLQPYTLMNKHHSLPSPS</sequence>
<gene>
    <name evidence="1" type="ORF">BDU57DRAFT_510260</name>
</gene>
<keyword evidence="2" id="KW-1185">Reference proteome</keyword>
<reference evidence="1" key="1">
    <citation type="journal article" date="2020" name="Stud. Mycol.">
        <title>101 Dothideomycetes genomes: a test case for predicting lifestyles and emergence of pathogens.</title>
        <authorList>
            <person name="Haridas S."/>
            <person name="Albert R."/>
            <person name="Binder M."/>
            <person name="Bloem J."/>
            <person name="Labutti K."/>
            <person name="Salamov A."/>
            <person name="Andreopoulos B."/>
            <person name="Baker S."/>
            <person name="Barry K."/>
            <person name="Bills G."/>
            <person name="Bluhm B."/>
            <person name="Cannon C."/>
            <person name="Castanera R."/>
            <person name="Culley D."/>
            <person name="Daum C."/>
            <person name="Ezra D."/>
            <person name="Gonzalez J."/>
            <person name="Henrissat B."/>
            <person name="Kuo A."/>
            <person name="Liang C."/>
            <person name="Lipzen A."/>
            <person name="Lutzoni F."/>
            <person name="Magnuson J."/>
            <person name="Mondo S."/>
            <person name="Nolan M."/>
            <person name="Ohm R."/>
            <person name="Pangilinan J."/>
            <person name="Park H.-J."/>
            <person name="Ramirez L."/>
            <person name="Alfaro M."/>
            <person name="Sun H."/>
            <person name="Tritt A."/>
            <person name="Yoshinaga Y."/>
            <person name="Zwiers L.-H."/>
            <person name="Turgeon B."/>
            <person name="Goodwin S."/>
            <person name="Spatafora J."/>
            <person name="Crous P."/>
            <person name="Grigoriev I."/>
        </authorList>
    </citation>
    <scope>NUCLEOTIDE SEQUENCE</scope>
    <source>
        <strain evidence="1">HMLAC05119</strain>
    </source>
</reference>
<dbReference type="Proteomes" id="UP000800096">
    <property type="component" value="Unassembled WGS sequence"/>
</dbReference>
<protein>
    <submittedName>
        <fullName evidence="1">Uncharacterized protein</fullName>
    </submittedName>
</protein>
<name>A0A6A5R1B9_AMPQU</name>
<dbReference type="AlphaFoldDB" id="A0A6A5R1B9"/>
<dbReference type="EMBL" id="ML979132">
    <property type="protein sequence ID" value="KAF1921453.1"/>
    <property type="molecule type" value="Genomic_DNA"/>
</dbReference>
<evidence type="ECO:0000313" key="1">
    <source>
        <dbReference type="EMBL" id="KAF1921453.1"/>
    </source>
</evidence>
<proteinExistence type="predicted"/>
<accession>A0A6A5R1B9</accession>
<organism evidence="1 2">
    <name type="scientific">Ampelomyces quisqualis</name>
    <name type="common">Powdery mildew agent</name>
    <dbReference type="NCBI Taxonomy" id="50730"/>
    <lineage>
        <taxon>Eukaryota</taxon>
        <taxon>Fungi</taxon>
        <taxon>Dikarya</taxon>
        <taxon>Ascomycota</taxon>
        <taxon>Pezizomycotina</taxon>
        <taxon>Dothideomycetes</taxon>
        <taxon>Pleosporomycetidae</taxon>
        <taxon>Pleosporales</taxon>
        <taxon>Pleosporineae</taxon>
        <taxon>Phaeosphaeriaceae</taxon>
        <taxon>Ampelomyces</taxon>
    </lineage>
</organism>